<feature type="chain" id="PRO_5005286044" description="Lipoprotein" evidence="2">
    <location>
        <begin position="30"/>
        <end position="294"/>
    </location>
</feature>
<evidence type="ECO:0000256" key="1">
    <source>
        <dbReference type="SAM" id="MobiDB-lite"/>
    </source>
</evidence>
<gene>
    <name evidence="3" type="ORF">ACS04_03645</name>
</gene>
<feature type="region of interest" description="Disordered" evidence="1">
    <location>
        <begin position="29"/>
        <end position="53"/>
    </location>
</feature>
<dbReference type="Proteomes" id="UP000035932">
    <property type="component" value="Unassembled WGS sequence"/>
</dbReference>
<dbReference type="EMBL" id="LFML01000014">
    <property type="protein sequence ID" value="KMO99201.1"/>
    <property type="molecule type" value="Genomic_DNA"/>
</dbReference>
<name>A0A0J7APN9_9ACTN</name>
<evidence type="ECO:0000313" key="4">
    <source>
        <dbReference type="Proteomes" id="UP000035932"/>
    </source>
</evidence>
<comment type="caution">
    <text evidence="3">The sequence shown here is derived from an EMBL/GenBank/DDBJ whole genome shotgun (WGS) entry which is preliminary data.</text>
</comment>
<dbReference type="PATRIC" id="fig|66430.4.peg.2066"/>
<reference evidence="3 4" key="1">
    <citation type="submission" date="2015-06" db="EMBL/GenBank/DDBJ databases">
        <title>Recapitulation of the evolution of biosynthetic gene clusters reveals hidden chemical diversity on bacterial genomes.</title>
        <authorList>
            <person name="Cruz-Morales P."/>
            <person name="Martinez-Guerrero C."/>
            <person name="Morales-Escalante M.A."/>
            <person name="Yanez-Guerra L.A."/>
            <person name="Kopp J.F."/>
            <person name="Feldmann J."/>
            <person name="Ramos-Aboites H.E."/>
            <person name="Barona-Gomez F."/>
        </authorList>
    </citation>
    <scope>NUCLEOTIDE SEQUENCE [LARGE SCALE GENOMIC DNA]</scope>
    <source>
        <strain evidence="3 4">ATCC 31245</strain>
    </source>
</reference>
<evidence type="ECO:0008006" key="5">
    <source>
        <dbReference type="Google" id="ProtNLM"/>
    </source>
</evidence>
<evidence type="ECO:0000256" key="2">
    <source>
        <dbReference type="SAM" id="SignalP"/>
    </source>
</evidence>
<keyword evidence="4" id="KW-1185">Reference proteome</keyword>
<sequence length="294" mass="30893">MKSFSPSSTAYAGLALLLLPLLGACSAGASGPQGSSARSDDAPGRSPVHRLDDSKTLELPLDAYLLTTPDLETLSTGRDALVQRCLAALGAPAAPAPRGGVKIGTNERRYGLADPELAKAHGYHLPDAGQPIEDYPPAAMALVRGEVTTYNGKPVPEGGCAQEAGRELHDTELQQALGPVQRLDVESYETSRKDPAVTEVSGKWSTCMEESGYRYPDPVAAINDREFASGAPSDHEKAVALADVLCKRKVNLIGVWSGAESAYQRSLIKSKSSVLAAPLLAKEKTMSIAKAAVN</sequence>
<dbReference type="STRING" id="66430.ACS04_03645"/>
<dbReference type="AlphaFoldDB" id="A0A0J7APN9"/>
<dbReference type="RefSeq" id="WP_048475004.1">
    <property type="nucleotide sequence ID" value="NZ_JBIRUD010000018.1"/>
</dbReference>
<feature type="signal peptide" evidence="2">
    <location>
        <begin position="1"/>
        <end position="29"/>
    </location>
</feature>
<proteinExistence type="predicted"/>
<dbReference type="PROSITE" id="PS51257">
    <property type="entry name" value="PROKAR_LIPOPROTEIN"/>
    <property type="match status" value="1"/>
</dbReference>
<organism evidence="3 4">
    <name type="scientific">Streptomyces roseus</name>
    <dbReference type="NCBI Taxonomy" id="66430"/>
    <lineage>
        <taxon>Bacteria</taxon>
        <taxon>Bacillati</taxon>
        <taxon>Actinomycetota</taxon>
        <taxon>Actinomycetes</taxon>
        <taxon>Kitasatosporales</taxon>
        <taxon>Streptomycetaceae</taxon>
        <taxon>Streptomyces</taxon>
    </lineage>
</organism>
<accession>A0A0J7APN9</accession>
<dbReference type="OrthoDB" id="4800194at2"/>
<feature type="compositionally biased region" description="Basic and acidic residues" evidence="1">
    <location>
        <begin position="38"/>
        <end position="53"/>
    </location>
</feature>
<keyword evidence="2" id="KW-0732">Signal</keyword>
<protein>
    <recommendedName>
        <fullName evidence="5">Lipoprotein</fullName>
    </recommendedName>
</protein>
<evidence type="ECO:0000313" key="3">
    <source>
        <dbReference type="EMBL" id="KMO99201.1"/>
    </source>
</evidence>